<dbReference type="PANTHER" id="PTHR43918:SF4">
    <property type="entry name" value="CARBOXYLIC ESTER HYDROLASE"/>
    <property type="match status" value="1"/>
</dbReference>
<dbReference type="Proteomes" id="UP000738349">
    <property type="component" value="Unassembled WGS sequence"/>
</dbReference>
<dbReference type="EMBL" id="JAGMUV010000020">
    <property type="protein sequence ID" value="KAH7125970.1"/>
    <property type="molecule type" value="Genomic_DNA"/>
</dbReference>
<sequence length="533" mass="58220">MLRCFLLYVILSLTACVPAYASSPVVDLGYAKYKGTSLPVGVDQFLSMRYARPPTGDLRFRAPMEPNNETSTKSATKFGKICIGLGQTPSSSIGEDCLFVNVFKPSHATETSKLPVWVYIQGGGYRGNANNNYNGTKVIVESDFNLIFVNFNYRVGPLGFLASDKVVEDGALNIGLLDQRRLLWWVQEHIEQFGGDPDHVVIHGASAGGGSVSHHMTAYGGRDDNLFIGAGLQSPFWPTQRTVAESEFQFERLVEATNCTEQDHALECLRDIPVADLIAAANVTPYPGASDLPLPHFYWLPVIDGDFIQDHLFSLFDQGKFVNLPSLVTHTTNEGSNYGYNANNTSEVLVFLRNNYPKLTSDNLDDISELYPLDDPLPKHNAYFPSASAAYGDRTFICGGNQAAASIAQHLSPTHVWNYRFNVQDPSSVAAGLGVPHAFDMTAILGVGYAGSAASSYKTTNAAIIPATMHYWISFVRALNPNTYRLSGTPLWEAWGTGTGKRLKLETNNTAMESVPSLSSERCALWKAIVNSA</sequence>
<evidence type="ECO:0000259" key="4">
    <source>
        <dbReference type="Pfam" id="PF00135"/>
    </source>
</evidence>
<proteinExistence type="inferred from homology"/>
<dbReference type="SUPFAM" id="SSF53474">
    <property type="entry name" value="alpha/beta-Hydrolases"/>
    <property type="match status" value="1"/>
</dbReference>
<evidence type="ECO:0000256" key="3">
    <source>
        <dbReference type="RuleBase" id="RU361235"/>
    </source>
</evidence>
<gene>
    <name evidence="5" type="ORF">EDB81DRAFT_910720</name>
</gene>
<accession>A0A9P9DST2</accession>
<name>A0A9P9DST2_9HYPO</name>
<dbReference type="OrthoDB" id="408631at2759"/>
<feature type="chain" id="PRO_5040529596" description="Carboxylic ester hydrolase" evidence="3">
    <location>
        <begin position="22"/>
        <end position="533"/>
    </location>
</feature>
<dbReference type="InterPro" id="IPR019819">
    <property type="entry name" value="Carboxylesterase_B_CS"/>
</dbReference>
<dbReference type="AlphaFoldDB" id="A0A9P9DST2"/>
<feature type="signal peptide" evidence="3">
    <location>
        <begin position="1"/>
        <end position="21"/>
    </location>
</feature>
<feature type="domain" description="Carboxylesterase type B" evidence="4">
    <location>
        <begin position="23"/>
        <end position="526"/>
    </location>
</feature>
<protein>
    <recommendedName>
        <fullName evidence="3">Carboxylic ester hydrolase</fullName>
        <ecNumber evidence="3">3.1.1.-</ecNumber>
    </recommendedName>
</protein>
<keyword evidence="6" id="KW-1185">Reference proteome</keyword>
<dbReference type="Pfam" id="PF00135">
    <property type="entry name" value="COesterase"/>
    <property type="match status" value="1"/>
</dbReference>
<organism evidence="5 6">
    <name type="scientific">Dactylonectria macrodidyma</name>
    <dbReference type="NCBI Taxonomy" id="307937"/>
    <lineage>
        <taxon>Eukaryota</taxon>
        <taxon>Fungi</taxon>
        <taxon>Dikarya</taxon>
        <taxon>Ascomycota</taxon>
        <taxon>Pezizomycotina</taxon>
        <taxon>Sordariomycetes</taxon>
        <taxon>Hypocreomycetidae</taxon>
        <taxon>Hypocreales</taxon>
        <taxon>Nectriaceae</taxon>
        <taxon>Dactylonectria</taxon>
    </lineage>
</organism>
<evidence type="ECO:0000313" key="5">
    <source>
        <dbReference type="EMBL" id="KAH7125970.1"/>
    </source>
</evidence>
<dbReference type="PROSITE" id="PS00941">
    <property type="entry name" value="CARBOXYLESTERASE_B_2"/>
    <property type="match status" value="1"/>
</dbReference>
<evidence type="ECO:0000256" key="2">
    <source>
        <dbReference type="ARBA" id="ARBA00022801"/>
    </source>
</evidence>
<dbReference type="PANTHER" id="PTHR43918">
    <property type="entry name" value="ACETYLCHOLINESTERASE"/>
    <property type="match status" value="1"/>
</dbReference>
<dbReference type="PROSITE" id="PS51257">
    <property type="entry name" value="PROKAR_LIPOPROTEIN"/>
    <property type="match status" value="1"/>
</dbReference>
<dbReference type="InterPro" id="IPR050654">
    <property type="entry name" value="AChE-related_enzymes"/>
</dbReference>
<evidence type="ECO:0000256" key="1">
    <source>
        <dbReference type="ARBA" id="ARBA00005964"/>
    </source>
</evidence>
<dbReference type="EC" id="3.1.1.-" evidence="3"/>
<evidence type="ECO:0000313" key="6">
    <source>
        <dbReference type="Proteomes" id="UP000738349"/>
    </source>
</evidence>
<dbReference type="PROSITE" id="PS00122">
    <property type="entry name" value="CARBOXYLESTERASE_B_1"/>
    <property type="match status" value="1"/>
</dbReference>
<keyword evidence="2 3" id="KW-0378">Hydrolase</keyword>
<dbReference type="InterPro" id="IPR002018">
    <property type="entry name" value="CarbesteraseB"/>
</dbReference>
<dbReference type="InterPro" id="IPR019826">
    <property type="entry name" value="Carboxylesterase_B_AS"/>
</dbReference>
<comment type="caution">
    <text evidence="5">The sequence shown here is derived from an EMBL/GenBank/DDBJ whole genome shotgun (WGS) entry which is preliminary data.</text>
</comment>
<comment type="similarity">
    <text evidence="1 3">Belongs to the type-B carboxylesterase/lipase family.</text>
</comment>
<keyword evidence="3" id="KW-0732">Signal</keyword>
<dbReference type="InterPro" id="IPR029058">
    <property type="entry name" value="AB_hydrolase_fold"/>
</dbReference>
<dbReference type="GO" id="GO:0052689">
    <property type="term" value="F:carboxylic ester hydrolase activity"/>
    <property type="evidence" value="ECO:0007669"/>
    <property type="project" value="TreeGrafter"/>
</dbReference>
<dbReference type="Gene3D" id="3.40.50.1820">
    <property type="entry name" value="alpha/beta hydrolase"/>
    <property type="match status" value="1"/>
</dbReference>
<reference evidence="5" key="1">
    <citation type="journal article" date="2021" name="Nat. Commun.">
        <title>Genetic determinants of endophytism in the Arabidopsis root mycobiome.</title>
        <authorList>
            <person name="Mesny F."/>
            <person name="Miyauchi S."/>
            <person name="Thiergart T."/>
            <person name="Pickel B."/>
            <person name="Atanasova L."/>
            <person name="Karlsson M."/>
            <person name="Huettel B."/>
            <person name="Barry K.W."/>
            <person name="Haridas S."/>
            <person name="Chen C."/>
            <person name="Bauer D."/>
            <person name="Andreopoulos W."/>
            <person name="Pangilinan J."/>
            <person name="LaButti K."/>
            <person name="Riley R."/>
            <person name="Lipzen A."/>
            <person name="Clum A."/>
            <person name="Drula E."/>
            <person name="Henrissat B."/>
            <person name="Kohler A."/>
            <person name="Grigoriev I.V."/>
            <person name="Martin F.M."/>
            <person name="Hacquard S."/>
        </authorList>
    </citation>
    <scope>NUCLEOTIDE SEQUENCE</scope>
    <source>
        <strain evidence="5">MPI-CAGE-AT-0147</strain>
    </source>
</reference>